<evidence type="ECO:0000313" key="3">
    <source>
        <dbReference type="Proteomes" id="UP001497744"/>
    </source>
</evidence>
<evidence type="ECO:0000313" key="2">
    <source>
        <dbReference type="EMBL" id="GIX61206.1"/>
    </source>
</evidence>
<sequence>MTSPVDVGKGLVVEGETAEEDLGALLDCVIVTAHILPIGFIVVRRIINRLLNLGDEGGGGVANGGENGRVGDELRFTRISIDTVDIAIKLWGGVGYAFNVSLKVSIT</sequence>
<accession>A0AAV4LMZ5</accession>
<dbReference type="EMBL" id="BPLF01000001">
    <property type="protein sequence ID" value="GIX61206.1"/>
    <property type="molecule type" value="Genomic_DNA"/>
</dbReference>
<proteinExistence type="predicted"/>
<organism evidence="2 3">
    <name type="scientific">Babesia caballi</name>
    <dbReference type="NCBI Taxonomy" id="5871"/>
    <lineage>
        <taxon>Eukaryota</taxon>
        <taxon>Sar</taxon>
        <taxon>Alveolata</taxon>
        <taxon>Apicomplexa</taxon>
        <taxon>Aconoidasida</taxon>
        <taxon>Piroplasmida</taxon>
        <taxon>Babesiidae</taxon>
        <taxon>Babesia</taxon>
    </lineage>
</organism>
<gene>
    <name evidence="2" type="ORF">BcabD6B2_06410</name>
</gene>
<reference evidence="2 3" key="1">
    <citation type="submission" date="2021-06" db="EMBL/GenBank/DDBJ databases">
        <title>Genome sequence of Babesia caballi.</title>
        <authorList>
            <person name="Yamagishi J."/>
            <person name="Kidaka T."/>
            <person name="Ochi A."/>
        </authorList>
    </citation>
    <scope>NUCLEOTIDE SEQUENCE [LARGE SCALE GENOMIC DNA]</scope>
    <source>
        <strain evidence="2">USDA-D6B2</strain>
    </source>
</reference>
<dbReference type="Proteomes" id="UP001497744">
    <property type="component" value="Unassembled WGS sequence"/>
</dbReference>
<comment type="caution">
    <text evidence="2">The sequence shown here is derived from an EMBL/GenBank/DDBJ whole genome shotgun (WGS) entry which is preliminary data.</text>
</comment>
<keyword evidence="1" id="KW-1133">Transmembrane helix</keyword>
<dbReference type="AlphaFoldDB" id="A0AAV4LMZ5"/>
<dbReference type="GeneID" id="94192689"/>
<name>A0AAV4LMZ5_BABCB</name>
<dbReference type="RefSeq" id="XP_067713277.1">
    <property type="nucleotide sequence ID" value="XM_067857176.1"/>
</dbReference>
<feature type="transmembrane region" description="Helical" evidence="1">
    <location>
        <begin position="22"/>
        <end position="43"/>
    </location>
</feature>
<keyword evidence="1" id="KW-0472">Membrane</keyword>
<protein>
    <submittedName>
        <fullName evidence="2">Twin-arginine translocase subunit TatC</fullName>
    </submittedName>
</protein>
<evidence type="ECO:0000256" key="1">
    <source>
        <dbReference type="SAM" id="Phobius"/>
    </source>
</evidence>
<keyword evidence="1" id="KW-0812">Transmembrane</keyword>
<keyword evidence="3" id="KW-1185">Reference proteome</keyword>